<accession>A0A2H9TLC7</accession>
<dbReference type="OrthoDB" id="1045822at2759"/>
<reference evidence="1 2" key="1">
    <citation type="submission" date="2016-10" db="EMBL/GenBank/DDBJ databases">
        <title>The genome of Paramicrosporidium saccamoebae is the missing link in understanding Cryptomycota and Microsporidia evolution.</title>
        <authorList>
            <person name="Quandt C.A."/>
            <person name="Beaudet D."/>
            <person name="Corsaro D."/>
            <person name="Michel R."/>
            <person name="Corradi N."/>
            <person name="James T."/>
        </authorList>
    </citation>
    <scope>NUCLEOTIDE SEQUENCE [LARGE SCALE GENOMIC DNA]</scope>
    <source>
        <strain evidence="1 2">KSL3</strain>
    </source>
</reference>
<organism evidence="1 2">
    <name type="scientific">Paramicrosporidium saccamoebae</name>
    <dbReference type="NCBI Taxonomy" id="1246581"/>
    <lineage>
        <taxon>Eukaryota</taxon>
        <taxon>Fungi</taxon>
        <taxon>Fungi incertae sedis</taxon>
        <taxon>Cryptomycota</taxon>
        <taxon>Cryptomycota incertae sedis</taxon>
        <taxon>Paramicrosporidium</taxon>
    </lineage>
</organism>
<protein>
    <submittedName>
        <fullName evidence="1">Uncharacterized protein</fullName>
    </submittedName>
</protein>
<dbReference type="AlphaFoldDB" id="A0A2H9TLC7"/>
<gene>
    <name evidence="1" type="ORF">PSACC_01608</name>
</gene>
<proteinExistence type="predicted"/>
<dbReference type="InterPro" id="IPR006461">
    <property type="entry name" value="PLAC_motif_containing"/>
</dbReference>
<dbReference type="Proteomes" id="UP000240830">
    <property type="component" value="Unassembled WGS sequence"/>
</dbReference>
<sequence>MPVDAPFDCFSKNGYEHGFCGCLRDPLYCIATYFCPCLVVGLVTGQMDGGSFNVVTCCCAPLGAYRNRRKVQDMFDHHESEDGSILAVACCPCCARRPDKRTDAAPAAVIPPAAAEAPVV</sequence>
<dbReference type="Pfam" id="PF04749">
    <property type="entry name" value="PLAC8"/>
    <property type="match status" value="1"/>
</dbReference>
<name>A0A2H9TLC7_9FUNG</name>
<evidence type="ECO:0000313" key="1">
    <source>
        <dbReference type="EMBL" id="PJF18571.1"/>
    </source>
</evidence>
<keyword evidence="2" id="KW-1185">Reference proteome</keyword>
<evidence type="ECO:0000313" key="2">
    <source>
        <dbReference type="Proteomes" id="UP000240830"/>
    </source>
</evidence>
<comment type="caution">
    <text evidence="1">The sequence shown here is derived from an EMBL/GenBank/DDBJ whole genome shotgun (WGS) entry which is preliminary data.</text>
</comment>
<dbReference type="EMBL" id="MTSL01000114">
    <property type="protein sequence ID" value="PJF18571.1"/>
    <property type="molecule type" value="Genomic_DNA"/>
</dbReference>